<evidence type="ECO:0000313" key="7">
    <source>
        <dbReference type="Proteomes" id="UP000736335"/>
    </source>
</evidence>
<evidence type="ECO:0000256" key="2">
    <source>
        <dbReference type="ARBA" id="ARBA00022840"/>
    </source>
</evidence>
<feature type="compositionally biased region" description="Basic and acidic residues" evidence="3">
    <location>
        <begin position="117"/>
        <end position="129"/>
    </location>
</feature>
<dbReference type="Pfam" id="PF22982">
    <property type="entry name" value="WHD_HRQ1"/>
    <property type="match status" value="1"/>
</dbReference>
<dbReference type="Pfam" id="PF00270">
    <property type="entry name" value="DEAD"/>
    <property type="match status" value="1"/>
</dbReference>
<dbReference type="GO" id="GO:0005524">
    <property type="term" value="F:ATP binding"/>
    <property type="evidence" value="ECO:0007669"/>
    <property type="project" value="UniProtKB-KW"/>
</dbReference>
<dbReference type="InterPro" id="IPR011545">
    <property type="entry name" value="DEAD/DEAH_box_helicase_dom"/>
</dbReference>
<keyword evidence="6" id="KW-0378">Hydrolase</keyword>
<name>A0A9P6HRD8_9AGAM</name>
<dbReference type="GO" id="GO:0043138">
    <property type="term" value="F:3'-5' DNA helicase activity"/>
    <property type="evidence" value="ECO:0007669"/>
    <property type="project" value="TreeGrafter"/>
</dbReference>
<dbReference type="Pfam" id="PF09369">
    <property type="entry name" value="MZB"/>
    <property type="match status" value="1"/>
</dbReference>
<dbReference type="InterPro" id="IPR018973">
    <property type="entry name" value="MZB"/>
</dbReference>
<dbReference type="GO" id="GO:0036297">
    <property type="term" value="P:interstrand cross-link repair"/>
    <property type="evidence" value="ECO:0007669"/>
    <property type="project" value="TreeGrafter"/>
</dbReference>
<keyword evidence="7" id="KW-1185">Reference proteome</keyword>
<keyword evidence="2" id="KW-0067">ATP-binding</keyword>
<keyword evidence="1" id="KW-0547">Nucleotide-binding</keyword>
<evidence type="ECO:0000313" key="6">
    <source>
        <dbReference type="EMBL" id="KAF9792472.1"/>
    </source>
</evidence>
<dbReference type="AlphaFoldDB" id="A0A9P6HRD8"/>
<accession>A0A9P6HRD8</accession>
<dbReference type="GO" id="GO:0005634">
    <property type="term" value="C:nucleus"/>
    <property type="evidence" value="ECO:0007669"/>
    <property type="project" value="TreeGrafter"/>
</dbReference>
<dbReference type="InterPro" id="IPR055227">
    <property type="entry name" value="HRQ1_WHD"/>
</dbReference>
<dbReference type="PANTHER" id="PTHR47957">
    <property type="entry name" value="ATP-DEPENDENT HELICASE HRQ1"/>
    <property type="match status" value="1"/>
</dbReference>
<dbReference type="PROSITE" id="PS51194">
    <property type="entry name" value="HELICASE_CTER"/>
    <property type="match status" value="1"/>
</dbReference>
<dbReference type="Pfam" id="PF00271">
    <property type="entry name" value="Helicase_C"/>
    <property type="match status" value="1"/>
</dbReference>
<dbReference type="InterPro" id="IPR014001">
    <property type="entry name" value="Helicase_ATP-bd"/>
</dbReference>
<dbReference type="CDD" id="cd17923">
    <property type="entry name" value="DEXHc_Hrq1-like"/>
    <property type="match status" value="1"/>
</dbReference>
<dbReference type="CDD" id="cd18797">
    <property type="entry name" value="SF2_C_Hrq"/>
    <property type="match status" value="1"/>
</dbReference>
<dbReference type="Proteomes" id="UP000736335">
    <property type="component" value="Unassembled WGS sequence"/>
</dbReference>
<evidence type="ECO:0000259" key="4">
    <source>
        <dbReference type="PROSITE" id="PS51192"/>
    </source>
</evidence>
<comment type="caution">
    <text evidence="6">The sequence shown here is derived from an EMBL/GenBank/DDBJ whole genome shotgun (WGS) entry which is preliminary data.</text>
</comment>
<sequence>MVSGDASSSSNGIKRKSVKPGSTTSKKQKTVTQDGSREWPSYFHDLFKALNTVLAFCSSRRSMAPTFGSIRGSVENLLKGSLDLGKVSEIKALCPDLVKFAYIPKNDLLIYGSDQPVPERKTGRRKSPDYSEFGPSQLQDSQDHVLVLEFKEPMRGRRPENPYAHSLPPSLTPAAMKKLVEKRNAQFCDAVNELLAKTSEVEDPVSLLQVSGRRFAPVNTAWNGDTADDPSEVPSSNERPSATEIIDRIRTQDWYKDQILFRQETEKKAARQGTLEITLSVAIANALSSSRQISSLYCHQAEAINALTDGSHVIVSTPTASGKSVIYQVPMLRFLEKDPDSTFIFVYPTKALAQDQRVAVQNLLSNCSGLDTTQVASYDGDTPQEERRQIRENASIIFTNFDMIHFSILPHEDLWRRFFKNLKLIAVDELHYYTGLLGSHVAQVMRRLRRICAAIGNRRVQFVSCSATIANPLEHMRNIFGVENVTAVTEDGAPSGHKEFLVWNPPLKVPGDHSLGRVNATDEATGLMRFLMKRGFRVILFCQRRKSCELAMKIIRAELTAEGRLDILEKVMAYRGGSPLDRRRIEREAFSGQLHGIIATNALELGVDIGVLDVVIVLGFPPGGLASFRQQIGRAGRRTRDSLTVFVPEPMPMDEHYLKKPEDLLRGPVADIILDLKNPLILEAHLQCAGTEMPVTLEDAQYFGPMMKEVCDTRLSKDADGWYHTHPKFLPYPAKHVNLRGVEEEKYVLIDITEFERGGNAKLVEEIEISRALFEVYEGGVFMHQGLTFIIHSISHDSRVVHLRRADVNWITGTDVDPIKTHRIREVKKREGAISQEHAFYGRIKVQTTVYGFYKIRNGCIIDQVDLECLPWERETVGFWLDVPESLLQLLVDQEVNPAEAIHSAQHAVLNRMQVPGELRTECKAPEKEYKTEKSKRKRPARLIFYEPAGKGGGLAAKSFDRLSHFIGSAYDQVVTCECEKGCDSCILDPFCRGHNVVLSKVGAKAILQALLGLPVSPEEVPPPEHLPGEPVAHHQTVVEADVIPTQGTIEVERD</sequence>
<evidence type="ECO:0000256" key="1">
    <source>
        <dbReference type="ARBA" id="ARBA00022741"/>
    </source>
</evidence>
<dbReference type="InterPro" id="IPR027417">
    <property type="entry name" value="P-loop_NTPase"/>
</dbReference>
<reference evidence="6" key="2">
    <citation type="submission" date="2020-11" db="EMBL/GenBank/DDBJ databases">
        <authorList>
            <consortium name="DOE Joint Genome Institute"/>
            <person name="Kuo A."/>
            <person name="Miyauchi S."/>
            <person name="Kiss E."/>
            <person name="Drula E."/>
            <person name="Kohler A."/>
            <person name="Sanchez-Garcia M."/>
            <person name="Andreopoulos B."/>
            <person name="Barry K.W."/>
            <person name="Bonito G."/>
            <person name="Buee M."/>
            <person name="Carver A."/>
            <person name="Chen C."/>
            <person name="Cichocki N."/>
            <person name="Clum A."/>
            <person name="Culley D."/>
            <person name="Crous P.W."/>
            <person name="Fauchery L."/>
            <person name="Girlanda M."/>
            <person name="Hayes R."/>
            <person name="Keri Z."/>
            <person name="Labutti K."/>
            <person name="Lipzen A."/>
            <person name="Lombard V."/>
            <person name="Magnuson J."/>
            <person name="Maillard F."/>
            <person name="Morin E."/>
            <person name="Murat C."/>
            <person name="Nolan M."/>
            <person name="Ohm R."/>
            <person name="Pangilinan J."/>
            <person name="Pereira M."/>
            <person name="Perotto S."/>
            <person name="Peter M."/>
            <person name="Riley R."/>
            <person name="Sitrit Y."/>
            <person name="Stielow B."/>
            <person name="Szollosi G."/>
            <person name="Zifcakova L."/>
            <person name="Stursova M."/>
            <person name="Spatafora J.W."/>
            <person name="Tedersoo L."/>
            <person name="Vaario L.-M."/>
            <person name="Yamada A."/>
            <person name="Yan M."/>
            <person name="Wang P."/>
            <person name="Xu J."/>
            <person name="Bruns T."/>
            <person name="Baldrian P."/>
            <person name="Vilgalys R."/>
            <person name="Henrissat B."/>
            <person name="Grigoriev I.V."/>
            <person name="Hibbett D."/>
            <person name="Nagy L.G."/>
            <person name="Martin F.M."/>
        </authorList>
    </citation>
    <scope>NUCLEOTIDE SEQUENCE</scope>
    <source>
        <strain evidence="6">UH-Tt-Lm1</strain>
    </source>
</reference>
<dbReference type="SUPFAM" id="SSF52540">
    <property type="entry name" value="P-loop containing nucleoside triphosphate hydrolases"/>
    <property type="match status" value="1"/>
</dbReference>
<dbReference type="GO" id="GO:0006289">
    <property type="term" value="P:nucleotide-excision repair"/>
    <property type="evidence" value="ECO:0007669"/>
    <property type="project" value="TreeGrafter"/>
</dbReference>
<dbReference type="EMBL" id="WIUZ02000001">
    <property type="protein sequence ID" value="KAF9792472.1"/>
    <property type="molecule type" value="Genomic_DNA"/>
</dbReference>
<organism evidence="6 7">
    <name type="scientific">Thelephora terrestris</name>
    <dbReference type="NCBI Taxonomy" id="56493"/>
    <lineage>
        <taxon>Eukaryota</taxon>
        <taxon>Fungi</taxon>
        <taxon>Dikarya</taxon>
        <taxon>Basidiomycota</taxon>
        <taxon>Agaricomycotina</taxon>
        <taxon>Agaricomycetes</taxon>
        <taxon>Thelephorales</taxon>
        <taxon>Thelephoraceae</taxon>
        <taxon>Thelephora</taxon>
    </lineage>
</organism>
<dbReference type="GO" id="GO:0016787">
    <property type="term" value="F:hydrolase activity"/>
    <property type="evidence" value="ECO:0007669"/>
    <property type="project" value="UniProtKB-KW"/>
</dbReference>
<feature type="compositionally biased region" description="Low complexity" evidence="3">
    <location>
        <begin position="22"/>
        <end position="33"/>
    </location>
</feature>
<dbReference type="SMART" id="SM00487">
    <property type="entry name" value="DEXDc"/>
    <property type="match status" value="1"/>
</dbReference>
<reference evidence="6" key="1">
    <citation type="journal article" date="2020" name="Nat. Commun.">
        <title>Large-scale genome sequencing of mycorrhizal fungi provides insights into the early evolution of symbiotic traits.</title>
        <authorList>
            <person name="Miyauchi S."/>
            <person name="Kiss E."/>
            <person name="Kuo A."/>
            <person name="Drula E."/>
            <person name="Kohler A."/>
            <person name="Sanchez-Garcia M."/>
            <person name="Morin E."/>
            <person name="Andreopoulos B."/>
            <person name="Barry K.W."/>
            <person name="Bonito G."/>
            <person name="Buee M."/>
            <person name="Carver A."/>
            <person name="Chen C."/>
            <person name="Cichocki N."/>
            <person name="Clum A."/>
            <person name="Culley D."/>
            <person name="Crous P.W."/>
            <person name="Fauchery L."/>
            <person name="Girlanda M."/>
            <person name="Hayes R.D."/>
            <person name="Keri Z."/>
            <person name="LaButti K."/>
            <person name="Lipzen A."/>
            <person name="Lombard V."/>
            <person name="Magnuson J."/>
            <person name="Maillard F."/>
            <person name="Murat C."/>
            <person name="Nolan M."/>
            <person name="Ohm R.A."/>
            <person name="Pangilinan J."/>
            <person name="Pereira M.F."/>
            <person name="Perotto S."/>
            <person name="Peter M."/>
            <person name="Pfister S."/>
            <person name="Riley R."/>
            <person name="Sitrit Y."/>
            <person name="Stielow J.B."/>
            <person name="Szollosi G."/>
            <person name="Zifcakova L."/>
            <person name="Stursova M."/>
            <person name="Spatafora J.W."/>
            <person name="Tedersoo L."/>
            <person name="Vaario L.M."/>
            <person name="Yamada A."/>
            <person name="Yan M."/>
            <person name="Wang P."/>
            <person name="Xu J."/>
            <person name="Bruns T."/>
            <person name="Baldrian P."/>
            <person name="Vilgalys R."/>
            <person name="Dunand C."/>
            <person name="Henrissat B."/>
            <person name="Grigoriev I.V."/>
            <person name="Hibbett D."/>
            <person name="Nagy L.G."/>
            <person name="Martin F.M."/>
        </authorList>
    </citation>
    <scope>NUCLEOTIDE SEQUENCE</scope>
    <source>
        <strain evidence="6">UH-Tt-Lm1</strain>
    </source>
</reference>
<feature type="domain" description="Helicase C-terminal" evidence="5">
    <location>
        <begin position="526"/>
        <end position="680"/>
    </location>
</feature>
<evidence type="ECO:0000256" key="3">
    <source>
        <dbReference type="SAM" id="MobiDB-lite"/>
    </source>
</evidence>
<dbReference type="GO" id="GO:0003676">
    <property type="term" value="F:nucleic acid binding"/>
    <property type="evidence" value="ECO:0007669"/>
    <property type="project" value="InterPro"/>
</dbReference>
<dbReference type="InterPro" id="IPR001650">
    <property type="entry name" value="Helicase_C-like"/>
</dbReference>
<feature type="region of interest" description="Disordered" evidence="3">
    <location>
        <begin position="1"/>
        <end position="34"/>
    </location>
</feature>
<dbReference type="OrthoDB" id="18781at2759"/>
<proteinExistence type="predicted"/>
<evidence type="ECO:0000259" key="5">
    <source>
        <dbReference type="PROSITE" id="PS51194"/>
    </source>
</evidence>
<gene>
    <name evidence="6" type="ORF">BJ322DRAFT_996814</name>
</gene>
<dbReference type="Gene3D" id="3.40.50.300">
    <property type="entry name" value="P-loop containing nucleotide triphosphate hydrolases"/>
    <property type="match status" value="2"/>
</dbReference>
<feature type="region of interest" description="Disordered" evidence="3">
    <location>
        <begin position="219"/>
        <end position="242"/>
    </location>
</feature>
<protein>
    <submittedName>
        <fullName evidence="6">P-loop containing nucleoside triphosphate hydrolase protein</fullName>
    </submittedName>
</protein>
<feature type="compositionally biased region" description="Polar residues" evidence="3">
    <location>
        <begin position="1"/>
        <end position="12"/>
    </location>
</feature>
<dbReference type="SMART" id="SM00490">
    <property type="entry name" value="HELICc"/>
    <property type="match status" value="1"/>
</dbReference>
<feature type="region of interest" description="Disordered" evidence="3">
    <location>
        <begin position="113"/>
        <end position="139"/>
    </location>
</feature>
<dbReference type="PANTHER" id="PTHR47957:SF3">
    <property type="entry name" value="ATP-DEPENDENT HELICASE HRQ1"/>
    <property type="match status" value="1"/>
</dbReference>
<dbReference type="PROSITE" id="PS51192">
    <property type="entry name" value="HELICASE_ATP_BIND_1"/>
    <property type="match status" value="1"/>
</dbReference>
<feature type="domain" description="Helicase ATP-binding" evidence="4">
    <location>
        <begin position="304"/>
        <end position="487"/>
    </location>
</feature>